<dbReference type="PANTHER" id="PTHR10780:SF18">
    <property type="entry name" value="LD43650P"/>
    <property type="match status" value="1"/>
</dbReference>
<evidence type="ECO:0000256" key="3">
    <source>
        <dbReference type="ARBA" id="ARBA00022787"/>
    </source>
</evidence>
<dbReference type="AGR" id="WB:WBGene00018397"/>
<proteinExistence type="predicted"/>
<dbReference type="eggNOG" id="ENOG502TJ0P">
    <property type="taxonomic scope" value="Eukaryota"/>
</dbReference>
<dbReference type="InParanoid" id="Q95R15"/>
<organism evidence="6 7">
    <name type="scientific">Caenorhabditis elegans</name>
    <dbReference type="NCBI Taxonomy" id="6239"/>
    <lineage>
        <taxon>Eukaryota</taxon>
        <taxon>Metazoa</taxon>
        <taxon>Ecdysozoa</taxon>
        <taxon>Nematoda</taxon>
        <taxon>Chromadorea</taxon>
        <taxon>Rhabditida</taxon>
        <taxon>Rhabditina</taxon>
        <taxon>Rhabditomorpha</taxon>
        <taxon>Rhabditoidea</taxon>
        <taxon>Rhabditidae</taxon>
        <taxon>Peloderinae</taxon>
        <taxon>Caenorhabditis</taxon>
    </lineage>
</organism>
<name>Q95R15_CAEEL</name>
<keyword evidence="4" id="KW-0812">Transmembrane</keyword>
<dbReference type="UCSC" id="F43E2.11">
    <property type="organism name" value="c. elegans"/>
</dbReference>
<dbReference type="GO" id="GO:0016853">
    <property type="term" value="F:isomerase activity"/>
    <property type="evidence" value="ECO:0007669"/>
    <property type="project" value="UniProtKB-KW"/>
</dbReference>
<sequence length="114" mass="12796">MTSVHPITVVRELIQFGYEPFPTTCGRKYIFFGEEMAILPNILSYMKQLSKAKKFSTLFKGLDSAICVHIIGGTVDGYMWKFFGQVMGDINTDVRKKQTLCTSLKFTLRSGLGG</sequence>
<evidence type="ECO:0000256" key="5">
    <source>
        <dbReference type="ARBA" id="ARBA00023128"/>
    </source>
</evidence>
<dbReference type="PANTHER" id="PTHR10780">
    <property type="entry name" value="MITOCHONDRIAL CARRIER HOMOLOG"/>
    <property type="match status" value="1"/>
</dbReference>
<keyword evidence="4" id="KW-0472">Membrane</keyword>
<evidence type="ECO:0000256" key="1">
    <source>
        <dbReference type="ARBA" id="ARBA00004374"/>
    </source>
</evidence>
<keyword evidence="6" id="KW-0413">Isomerase</keyword>
<accession>Q95R15</accession>
<dbReference type="GO" id="GO:0005741">
    <property type="term" value="C:mitochondrial outer membrane"/>
    <property type="evidence" value="ECO:0007669"/>
    <property type="project" value="UniProtKB-SubCell"/>
</dbReference>
<dbReference type="OrthoDB" id="10253709at2759"/>
<keyword evidence="3" id="KW-1000">Mitochondrion outer membrane</keyword>
<dbReference type="Proteomes" id="UP000001940">
    <property type="component" value="Chromosome II"/>
</dbReference>
<keyword evidence="5" id="KW-0496">Mitochondrion</keyword>
<gene>
    <name evidence="6" type="ORF">CELE_F43E2.11</name>
    <name evidence="6 8" type="ORF">F43E2.11</name>
</gene>
<keyword evidence="7" id="KW-1185">Reference proteome</keyword>
<dbReference type="PaxDb" id="6239-F43E2.11"/>
<evidence type="ECO:0000256" key="4">
    <source>
        <dbReference type="ARBA" id="ARBA00022989"/>
    </source>
</evidence>
<keyword evidence="2" id="KW-0677">Repeat</keyword>
<protein>
    <submittedName>
        <fullName evidence="6">Peptidylprolyl isomerase</fullName>
    </submittedName>
</protein>
<comment type="subcellular location">
    <subcellularLocation>
        <location evidence="1">Mitochondrion outer membrane</location>
        <topology evidence="1">Multi-pass membrane protein</topology>
    </subcellularLocation>
</comment>
<dbReference type="Bgee" id="WBGene00018397">
    <property type="expression patterns" value="Expressed in pharyngeal muscle cell (C elegans) and 3 other cell types or tissues"/>
</dbReference>
<dbReference type="WormBase" id="F43E2.11">
    <property type="protein sequence ID" value="CE52716"/>
    <property type="gene ID" value="WBGene00018397"/>
</dbReference>
<evidence type="ECO:0000256" key="2">
    <source>
        <dbReference type="ARBA" id="ARBA00022737"/>
    </source>
</evidence>
<evidence type="ECO:0000313" key="6">
    <source>
        <dbReference type="EMBL" id="CCD63550.2"/>
    </source>
</evidence>
<dbReference type="AlphaFoldDB" id="Q95R15"/>
<evidence type="ECO:0000313" key="8">
    <source>
        <dbReference type="WormBase" id="F43E2.11"/>
    </source>
</evidence>
<keyword evidence="4" id="KW-1133">Transmembrane helix</keyword>
<dbReference type="HOGENOM" id="CLU_1612297_0_0_1"/>
<reference evidence="6 7" key="1">
    <citation type="journal article" date="1998" name="Science">
        <title>Genome sequence of the nematode C. elegans: a platform for investigating biology.</title>
        <authorList>
            <consortium name="The C. elegans sequencing consortium"/>
            <person name="Sulson J.E."/>
            <person name="Waterston R."/>
        </authorList>
    </citation>
    <scope>NUCLEOTIDE SEQUENCE [LARGE SCALE GENOMIC DNA]</scope>
    <source>
        <strain evidence="6 7">Bristol N2</strain>
    </source>
</reference>
<dbReference type="EMBL" id="BX284602">
    <property type="protein sequence ID" value="CCD63550.2"/>
    <property type="molecule type" value="Genomic_DNA"/>
</dbReference>
<evidence type="ECO:0000313" key="7">
    <source>
        <dbReference type="Proteomes" id="UP000001940"/>
    </source>
</evidence>